<evidence type="ECO:0000259" key="5">
    <source>
        <dbReference type="PROSITE" id="PS50931"/>
    </source>
</evidence>
<dbReference type="PANTHER" id="PTHR30579:SF2">
    <property type="entry name" value="HTH-TYPE TRANSCRIPTIONAL REGULATOR ARGP"/>
    <property type="match status" value="1"/>
</dbReference>
<dbReference type="PANTHER" id="PTHR30579">
    <property type="entry name" value="TRANSCRIPTIONAL REGULATOR"/>
    <property type="match status" value="1"/>
</dbReference>
<name>A0ABY7R3B7_9PSED</name>
<dbReference type="InterPro" id="IPR017685">
    <property type="entry name" value="ArgP"/>
</dbReference>
<dbReference type="PROSITE" id="PS50931">
    <property type="entry name" value="HTH_LYSR"/>
    <property type="match status" value="1"/>
</dbReference>
<evidence type="ECO:0000313" key="7">
    <source>
        <dbReference type="Proteomes" id="UP001214301"/>
    </source>
</evidence>
<evidence type="ECO:0000256" key="2">
    <source>
        <dbReference type="ARBA" id="ARBA00023015"/>
    </source>
</evidence>
<dbReference type="InterPro" id="IPR036388">
    <property type="entry name" value="WH-like_DNA-bd_sf"/>
</dbReference>
<accession>A0ABY7R3B7</accession>
<dbReference type="Pfam" id="PF00126">
    <property type="entry name" value="HTH_1"/>
    <property type="match status" value="1"/>
</dbReference>
<dbReference type="RefSeq" id="WP_052040658.1">
    <property type="nucleotide sequence ID" value="NZ_CP116669.1"/>
</dbReference>
<dbReference type="Proteomes" id="UP001214301">
    <property type="component" value="Chromosome"/>
</dbReference>
<dbReference type="InterPro" id="IPR005119">
    <property type="entry name" value="LysR_subst-bd"/>
</dbReference>
<gene>
    <name evidence="6" type="ORF">PMC74_14640</name>
</gene>
<organism evidence="6 7">
    <name type="scientific">Pseudomonas capeferrum</name>
    <dbReference type="NCBI Taxonomy" id="1495066"/>
    <lineage>
        <taxon>Bacteria</taxon>
        <taxon>Pseudomonadati</taxon>
        <taxon>Pseudomonadota</taxon>
        <taxon>Gammaproteobacteria</taxon>
        <taxon>Pseudomonadales</taxon>
        <taxon>Pseudomonadaceae</taxon>
        <taxon>Pseudomonas</taxon>
    </lineage>
</organism>
<dbReference type="InterPro" id="IPR036390">
    <property type="entry name" value="WH_DNA-bd_sf"/>
</dbReference>
<evidence type="ECO:0000256" key="1">
    <source>
        <dbReference type="ARBA" id="ARBA00009437"/>
    </source>
</evidence>
<evidence type="ECO:0000256" key="4">
    <source>
        <dbReference type="ARBA" id="ARBA00023163"/>
    </source>
</evidence>
<keyword evidence="7" id="KW-1185">Reference proteome</keyword>
<dbReference type="EMBL" id="CP116669">
    <property type="protein sequence ID" value="WCH98020.1"/>
    <property type="molecule type" value="Genomic_DNA"/>
</dbReference>
<dbReference type="Pfam" id="PF03466">
    <property type="entry name" value="LysR_substrate"/>
    <property type="match status" value="1"/>
</dbReference>
<dbReference type="NCBIfam" id="TIGR03298">
    <property type="entry name" value="argP"/>
    <property type="match status" value="1"/>
</dbReference>
<evidence type="ECO:0000256" key="3">
    <source>
        <dbReference type="ARBA" id="ARBA00023125"/>
    </source>
</evidence>
<dbReference type="SUPFAM" id="SSF53850">
    <property type="entry name" value="Periplasmic binding protein-like II"/>
    <property type="match status" value="1"/>
</dbReference>
<comment type="similarity">
    <text evidence="1">Belongs to the LysR transcriptional regulatory family.</text>
</comment>
<keyword evidence="4" id="KW-0804">Transcription</keyword>
<dbReference type="NCBIfam" id="NF009888">
    <property type="entry name" value="PRK13348.1"/>
    <property type="match status" value="1"/>
</dbReference>
<protein>
    <submittedName>
        <fullName evidence="6">LysR family transcriptional regulator ArgP</fullName>
    </submittedName>
</protein>
<dbReference type="InterPro" id="IPR000847">
    <property type="entry name" value="LysR_HTH_N"/>
</dbReference>
<dbReference type="Gene3D" id="3.40.190.290">
    <property type="match status" value="1"/>
</dbReference>
<dbReference type="NCBIfam" id="NF002964">
    <property type="entry name" value="PRK03635.1"/>
    <property type="match status" value="1"/>
</dbReference>
<feature type="domain" description="HTH lysR-type" evidence="5">
    <location>
        <begin position="1"/>
        <end position="59"/>
    </location>
</feature>
<keyword evidence="2" id="KW-0805">Transcription regulation</keyword>
<proteinExistence type="inferred from homology"/>
<evidence type="ECO:0000313" key="6">
    <source>
        <dbReference type="EMBL" id="WCH98020.1"/>
    </source>
</evidence>
<keyword evidence="3" id="KW-0238">DNA-binding</keyword>
<dbReference type="InterPro" id="IPR050176">
    <property type="entry name" value="LTTR"/>
</dbReference>
<reference evidence="6 7" key="1">
    <citation type="journal article" date="2020" name="Front. Microbiol.">
        <title>Toward Biorecycling: Isolation of a Soil Bacterium That Grows on a Polyurethane Oligomer and Monomer.</title>
        <authorList>
            <person name="Espinosa M.J.C."/>
            <person name="Blanco A.C."/>
            <person name="Schmidgall T."/>
            <person name="Atanasoff-Kardjalieff A.K."/>
            <person name="Kappelmeyer U."/>
            <person name="Tischler D."/>
            <person name="Pieper D.H."/>
            <person name="Heipieper H.J."/>
            <person name="Eberlein C."/>
        </authorList>
    </citation>
    <scope>NUCLEOTIDE SEQUENCE [LARGE SCALE GENOMIC DNA]</scope>
    <source>
        <strain evidence="6 7">TDA1</strain>
    </source>
</reference>
<dbReference type="PRINTS" id="PR00039">
    <property type="entry name" value="HTHLYSR"/>
</dbReference>
<dbReference type="SUPFAM" id="SSF46785">
    <property type="entry name" value="Winged helix' DNA-binding domain"/>
    <property type="match status" value="1"/>
</dbReference>
<sequence length="299" mass="33507">MKIDNLQLTAFSSVIREGSFEGAARKLHITASAISQRIKQLEDRLGQVLIMRGSPCKATPAGITLLKFTEQIDFLENELNQDLGLLDNGFQNQTRIPIAVNADSLDTWFIDVVEWVQNQSNLTFDIRIEDQDHSQALLRDGNVVAAVSGSHTAAPGCQVENLGKMRYIALASRCFHNKHFSDGLSTETLSKAPLLAFNHKDEIQHSFMRLILNIDLTPPVNYLPTFHSFFEALERGLGWGMAPAVVATTLIDSKLLVNIAPHHYVDIPLYWHRWRCNSKNLELLTAAVRKHAMRSLLPS</sequence>
<dbReference type="Gene3D" id="1.10.10.10">
    <property type="entry name" value="Winged helix-like DNA-binding domain superfamily/Winged helix DNA-binding domain"/>
    <property type="match status" value="1"/>
</dbReference>